<accession>A0A852ZLN7</accession>
<evidence type="ECO:0000313" key="5">
    <source>
        <dbReference type="EMBL" id="NYH92512.1"/>
    </source>
</evidence>
<dbReference type="SUPFAM" id="SSF57756">
    <property type="entry name" value="Retrovirus zinc finger-like domains"/>
    <property type="match status" value="1"/>
</dbReference>
<evidence type="ECO:0000256" key="1">
    <source>
        <dbReference type="ARBA" id="ARBA00022722"/>
    </source>
</evidence>
<keyword evidence="3" id="KW-0269">Exonuclease</keyword>
<reference evidence="5 6" key="1">
    <citation type="submission" date="2020-07" db="EMBL/GenBank/DDBJ databases">
        <title>Sequencing the genomes of 1000 actinobacteria strains.</title>
        <authorList>
            <person name="Klenk H.-P."/>
        </authorList>
    </citation>
    <scope>NUCLEOTIDE SEQUENCE [LARGE SCALE GENOMIC DNA]</scope>
    <source>
        <strain evidence="5 6">DSM 18448</strain>
    </source>
</reference>
<dbReference type="GO" id="GO:0003676">
    <property type="term" value="F:nucleic acid binding"/>
    <property type="evidence" value="ECO:0007669"/>
    <property type="project" value="InterPro"/>
</dbReference>
<dbReference type="Proteomes" id="UP000579605">
    <property type="component" value="Unassembled WGS sequence"/>
</dbReference>
<evidence type="ECO:0000256" key="2">
    <source>
        <dbReference type="ARBA" id="ARBA00022801"/>
    </source>
</evidence>
<dbReference type="InterPro" id="IPR036875">
    <property type="entry name" value="Znf_CCHC_sf"/>
</dbReference>
<proteinExistence type="predicted"/>
<dbReference type="SMART" id="SM00479">
    <property type="entry name" value="EXOIII"/>
    <property type="match status" value="1"/>
</dbReference>
<dbReference type="InterPro" id="IPR012337">
    <property type="entry name" value="RNaseH-like_sf"/>
</dbReference>
<name>A0A852ZLN7_9ACTN</name>
<protein>
    <submittedName>
        <fullName evidence="5">DNA polymerase-3 subunit epsilon</fullName>
        <ecNumber evidence="5">2.7.7.7</ecNumber>
    </submittedName>
</protein>
<dbReference type="GO" id="GO:0003887">
    <property type="term" value="F:DNA-directed DNA polymerase activity"/>
    <property type="evidence" value="ECO:0007669"/>
    <property type="project" value="UniProtKB-EC"/>
</dbReference>
<evidence type="ECO:0000259" key="4">
    <source>
        <dbReference type="SMART" id="SM00479"/>
    </source>
</evidence>
<dbReference type="EMBL" id="JACBZH010000001">
    <property type="protein sequence ID" value="NYH92512.1"/>
    <property type="molecule type" value="Genomic_DNA"/>
</dbReference>
<dbReference type="RefSeq" id="WP_179789929.1">
    <property type="nucleotide sequence ID" value="NZ_BAAARR010000043.1"/>
</dbReference>
<keyword evidence="6" id="KW-1185">Reference proteome</keyword>
<dbReference type="AlphaFoldDB" id="A0A852ZLN7"/>
<comment type="caution">
    <text evidence="5">The sequence shown here is derived from an EMBL/GenBank/DDBJ whole genome shotgun (WGS) entry which is preliminary data.</text>
</comment>
<dbReference type="GO" id="GO:0008270">
    <property type="term" value="F:zinc ion binding"/>
    <property type="evidence" value="ECO:0007669"/>
    <property type="project" value="InterPro"/>
</dbReference>
<evidence type="ECO:0000313" key="6">
    <source>
        <dbReference type="Proteomes" id="UP000579605"/>
    </source>
</evidence>
<dbReference type="PANTHER" id="PTHR30231">
    <property type="entry name" value="DNA POLYMERASE III SUBUNIT EPSILON"/>
    <property type="match status" value="1"/>
</dbReference>
<keyword evidence="5" id="KW-0808">Transferase</keyword>
<dbReference type="SUPFAM" id="SSF53098">
    <property type="entry name" value="Ribonuclease H-like"/>
    <property type="match status" value="1"/>
</dbReference>
<dbReference type="Gene3D" id="3.30.420.10">
    <property type="entry name" value="Ribonuclease H-like superfamily/Ribonuclease H"/>
    <property type="match status" value="1"/>
</dbReference>
<dbReference type="CDD" id="cd06127">
    <property type="entry name" value="DEDDh"/>
    <property type="match status" value="1"/>
</dbReference>
<sequence>MYGGAAGKAVYRHDGVYAVIDVETTGFSPERGDRVIEIAIARVDASGRILDEYATLLNPQGRDTGPVFVHGISNEAVRDAPVFADVAGDILARLDGAVVVAHNASFEERFLAAEFARAGVEAPQFPALCTLWLAQRTFDTPNHKLATLARHAGIPLVDAHAALGDVRAVAALLPQMLARHGAPICYGCAPAAGGHLVRWPTGLVRPRTRAVAMRKGTDGWMASLVARLPLSGAEVMEPDAAAYLDALSVVLEDGKIIGDEAKSLARLAGVAGFGAAQVAALNERFLEGMREAALEDEVLTAAELRDLNATAKVLGVPDYFDDLQPTDAAAVAVPVMAAGRSTTVAVQQPPAVRTAAKRRCGHCREIGHYRPTCPQAVGV</sequence>
<keyword evidence="5" id="KW-0548">Nucleotidyltransferase</keyword>
<keyword evidence="2" id="KW-0378">Hydrolase</keyword>
<dbReference type="FunFam" id="3.30.420.10:FF:000045">
    <property type="entry name" value="3'-5' exonuclease DinG"/>
    <property type="match status" value="1"/>
</dbReference>
<evidence type="ECO:0000256" key="3">
    <source>
        <dbReference type="ARBA" id="ARBA00022839"/>
    </source>
</evidence>
<dbReference type="PANTHER" id="PTHR30231:SF4">
    <property type="entry name" value="PROTEIN NEN2"/>
    <property type="match status" value="1"/>
</dbReference>
<dbReference type="GO" id="GO:0005829">
    <property type="term" value="C:cytosol"/>
    <property type="evidence" value="ECO:0007669"/>
    <property type="project" value="TreeGrafter"/>
</dbReference>
<feature type="domain" description="Exonuclease" evidence="4">
    <location>
        <begin position="16"/>
        <end position="182"/>
    </location>
</feature>
<dbReference type="EC" id="2.7.7.7" evidence="5"/>
<dbReference type="InterPro" id="IPR013520">
    <property type="entry name" value="Ribonucl_H"/>
</dbReference>
<dbReference type="InterPro" id="IPR036397">
    <property type="entry name" value="RNaseH_sf"/>
</dbReference>
<dbReference type="Pfam" id="PF00929">
    <property type="entry name" value="RNase_T"/>
    <property type="match status" value="1"/>
</dbReference>
<organism evidence="5 6">
    <name type="scientific">Actinopolymorpha rutila</name>
    <dbReference type="NCBI Taxonomy" id="446787"/>
    <lineage>
        <taxon>Bacteria</taxon>
        <taxon>Bacillati</taxon>
        <taxon>Actinomycetota</taxon>
        <taxon>Actinomycetes</taxon>
        <taxon>Propionibacteriales</taxon>
        <taxon>Actinopolymorphaceae</taxon>
        <taxon>Actinopolymorpha</taxon>
    </lineage>
</organism>
<dbReference type="GO" id="GO:0008408">
    <property type="term" value="F:3'-5' exonuclease activity"/>
    <property type="evidence" value="ECO:0007669"/>
    <property type="project" value="TreeGrafter"/>
</dbReference>
<gene>
    <name evidence="5" type="ORF">F4554_005150</name>
</gene>
<keyword evidence="1" id="KW-0540">Nuclease</keyword>